<name>A0AA42FPC5_9GAMM</name>
<evidence type="ECO:0000313" key="4">
    <source>
        <dbReference type="Proteomes" id="UP001176478"/>
    </source>
</evidence>
<dbReference type="EMBL" id="JAUQTG010000001">
    <property type="protein sequence ID" value="MDO7855060.1"/>
    <property type="molecule type" value="Genomic_DNA"/>
</dbReference>
<gene>
    <name evidence="1" type="ORF">P7V44_10155</name>
    <name evidence="2" type="ORF">Q5E86_01460</name>
</gene>
<reference evidence="2" key="3">
    <citation type="journal article" date="2024" name="Int. J. Antimicrob. Agents">
        <title>Identification of a novel Providencia species showing multi-drug-resistant in three patients with hospital-acquired infection.</title>
        <authorList>
            <person name="Yang W."/>
            <person name="Chen J."/>
            <person name="Yang F."/>
            <person name="Ji P."/>
            <person name="Shen S."/>
            <person name="Yin D."/>
            <person name="Hu F."/>
        </authorList>
    </citation>
    <scope>NUCLEOTIDE SEQUENCE</scope>
    <source>
        <strain evidence="2">CRE-138-0111</strain>
    </source>
</reference>
<dbReference type="Proteomes" id="UP001156701">
    <property type="component" value="Unassembled WGS sequence"/>
</dbReference>
<dbReference type="EMBL" id="JARRYG010000009">
    <property type="protein sequence ID" value="MDG4696600.1"/>
    <property type="molecule type" value="Genomic_DNA"/>
</dbReference>
<reference evidence="2" key="2">
    <citation type="submission" date="2023-07" db="EMBL/GenBank/DDBJ databases">
        <authorList>
            <person name="Yang W."/>
            <person name="Chen J."/>
            <person name="Ji P."/>
            <person name="Hu F."/>
        </authorList>
    </citation>
    <scope>NUCLEOTIDE SEQUENCE</scope>
    <source>
        <strain evidence="2">CRE-138-0111</strain>
    </source>
</reference>
<evidence type="ECO:0000313" key="1">
    <source>
        <dbReference type="EMBL" id="MDG4696600.1"/>
    </source>
</evidence>
<evidence type="ECO:0000313" key="3">
    <source>
        <dbReference type="Proteomes" id="UP001156701"/>
    </source>
</evidence>
<organism evidence="1 3">
    <name type="scientific">Providencia huashanensis</name>
    <dbReference type="NCBI Taxonomy" id="3037798"/>
    <lineage>
        <taxon>Bacteria</taxon>
        <taxon>Pseudomonadati</taxon>
        <taxon>Pseudomonadota</taxon>
        <taxon>Gammaproteobacteria</taxon>
        <taxon>Enterobacterales</taxon>
        <taxon>Morganellaceae</taxon>
        <taxon>Providencia</taxon>
    </lineage>
</organism>
<sequence length="145" mass="16525">MLNLTNSSEVLFIAGFGPIVVDHSMSQHFYLDVLKLPLKPIEEGSQYLTCEQDALNGTKHFALWPIEQAALSCFKERQWPVEIPIPQSWMEFEVSDIDKITQTCLEHGYKLLVSNQIEPWGQTVTRLLSPEGILIGLTVTPWLRE</sequence>
<dbReference type="RefSeq" id="WP_131679967.1">
    <property type="nucleotide sequence ID" value="NZ_JARRYG010000009.1"/>
</dbReference>
<dbReference type="Gene3D" id="3.10.180.10">
    <property type="entry name" value="2,3-Dihydroxybiphenyl 1,2-Dioxygenase, domain 1"/>
    <property type="match status" value="1"/>
</dbReference>
<dbReference type="Proteomes" id="UP001176478">
    <property type="component" value="Unassembled WGS sequence"/>
</dbReference>
<accession>A0AA42FPC5</accession>
<reference evidence="1" key="1">
    <citation type="submission" date="2023-03" db="EMBL/GenBank/DDBJ databases">
        <title>a new species belonging to Providencia genus.</title>
        <authorList>
            <person name="Yang W."/>
            <person name="Hu F."/>
            <person name="Shen S."/>
            <person name="Ding L."/>
            <person name="Yin D."/>
        </authorList>
    </citation>
    <scope>NUCLEOTIDE SEQUENCE</scope>
    <source>
        <strain evidence="1">CRE-3FA-0001</strain>
    </source>
</reference>
<dbReference type="SUPFAM" id="SSF54593">
    <property type="entry name" value="Glyoxalase/Bleomycin resistance protein/Dihydroxybiphenyl dioxygenase"/>
    <property type="match status" value="1"/>
</dbReference>
<dbReference type="AlphaFoldDB" id="A0AA42FPC5"/>
<keyword evidence="4" id="KW-1185">Reference proteome</keyword>
<proteinExistence type="predicted"/>
<dbReference type="InterPro" id="IPR029068">
    <property type="entry name" value="Glyas_Bleomycin-R_OHBP_Dase"/>
</dbReference>
<protein>
    <submittedName>
        <fullName evidence="1">Glyoxalase</fullName>
    </submittedName>
</protein>
<evidence type="ECO:0000313" key="2">
    <source>
        <dbReference type="EMBL" id="MDO7855060.1"/>
    </source>
</evidence>
<comment type="caution">
    <text evidence="1">The sequence shown here is derived from an EMBL/GenBank/DDBJ whole genome shotgun (WGS) entry which is preliminary data.</text>
</comment>